<name>A0A017S3M7_ASPRC</name>
<keyword evidence="1" id="KW-0346">Stress response</keyword>
<dbReference type="GeneID" id="63700211"/>
<keyword evidence="7" id="KW-1185">Reference proteome</keyword>
<gene>
    <name evidence="6" type="ORF">EURHEDRAFT_466342</name>
</gene>
<comment type="similarity">
    <text evidence="2 3">Belongs to the small heat shock protein (HSP20) family.</text>
</comment>
<dbReference type="PROSITE" id="PS01031">
    <property type="entry name" value="SHSP"/>
    <property type="match status" value="1"/>
</dbReference>
<reference evidence="7" key="1">
    <citation type="journal article" date="2014" name="Nat. Commun.">
        <title>Genomic adaptations of the halophilic Dead Sea filamentous fungus Eurotium rubrum.</title>
        <authorList>
            <person name="Kis-Papo T."/>
            <person name="Weig A.R."/>
            <person name="Riley R."/>
            <person name="Persoh D."/>
            <person name="Salamov A."/>
            <person name="Sun H."/>
            <person name="Lipzen A."/>
            <person name="Wasser S.P."/>
            <person name="Rambold G."/>
            <person name="Grigoriev I.V."/>
            <person name="Nevo E."/>
        </authorList>
    </citation>
    <scope>NUCLEOTIDE SEQUENCE [LARGE SCALE GENOMIC DNA]</scope>
    <source>
        <strain evidence="7">CBS 135680</strain>
    </source>
</reference>
<proteinExistence type="inferred from homology"/>
<dbReference type="InterPro" id="IPR031107">
    <property type="entry name" value="Small_HSP"/>
</dbReference>
<dbReference type="Proteomes" id="UP000019804">
    <property type="component" value="Unassembled WGS sequence"/>
</dbReference>
<evidence type="ECO:0000256" key="2">
    <source>
        <dbReference type="PROSITE-ProRule" id="PRU00285"/>
    </source>
</evidence>
<evidence type="ECO:0000313" key="6">
    <source>
        <dbReference type="EMBL" id="EYE90795.1"/>
    </source>
</evidence>
<dbReference type="STRING" id="1388766.A0A017S3M7"/>
<accession>A0A017S3M7</accession>
<dbReference type="Gene3D" id="2.60.40.790">
    <property type="match status" value="1"/>
</dbReference>
<evidence type="ECO:0000256" key="3">
    <source>
        <dbReference type="RuleBase" id="RU003616"/>
    </source>
</evidence>
<dbReference type="Pfam" id="PF00011">
    <property type="entry name" value="HSP20"/>
    <property type="match status" value="1"/>
</dbReference>
<feature type="region of interest" description="Disordered" evidence="4">
    <location>
        <begin position="79"/>
        <end position="124"/>
    </location>
</feature>
<dbReference type="AlphaFoldDB" id="A0A017S3M7"/>
<dbReference type="OrthoDB" id="1431247at2759"/>
<dbReference type="RefSeq" id="XP_040634485.1">
    <property type="nucleotide sequence ID" value="XM_040785087.1"/>
</dbReference>
<evidence type="ECO:0000256" key="4">
    <source>
        <dbReference type="SAM" id="MobiDB-lite"/>
    </source>
</evidence>
<evidence type="ECO:0000256" key="1">
    <source>
        <dbReference type="ARBA" id="ARBA00023016"/>
    </source>
</evidence>
<evidence type="ECO:0000259" key="5">
    <source>
        <dbReference type="PROSITE" id="PS01031"/>
    </source>
</evidence>
<sequence>MSLFHVSPAADFAPLFSLLDNRDLQRTNRSQFSSIRSFSPRFDFRESDDAYYLDGELPGISQENVDIEFSDHQTLVIKGRSERETQETNADDAPQDQTGQEGQNETSDVAKTGGQSVTKAKNNKHRYWVSERSIGQFHRAFSFPGRVDQNNVRASLKNGILSVVVPKDVVSGTKKITIQ</sequence>
<feature type="domain" description="SHSP" evidence="5">
    <location>
        <begin position="33"/>
        <end position="179"/>
    </location>
</feature>
<evidence type="ECO:0000313" key="7">
    <source>
        <dbReference type="Proteomes" id="UP000019804"/>
    </source>
</evidence>
<organism evidence="6 7">
    <name type="scientific">Aspergillus ruber (strain CBS 135680)</name>
    <dbReference type="NCBI Taxonomy" id="1388766"/>
    <lineage>
        <taxon>Eukaryota</taxon>
        <taxon>Fungi</taxon>
        <taxon>Dikarya</taxon>
        <taxon>Ascomycota</taxon>
        <taxon>Pezizomycotina</taxon>
        <taxon>Eurotiomycetes</taxon>
        <taxon>Eurotiomycetidae</taxon>
        <taxon>Eurotiales</taxon>
        <taxon>Aspergillaceae</taxon>
        <taxon>Aspergillus</taxon>
        <taxon>Aspergillus subgen. Aspergillus</taxon>
    </lineage>
</organism>
<dbReference type="CDD" id="cd06464">
    <property type="entry name" value="ACD_sHsps-like"/>
    <property type="match status" value="1"/>
</dbReference>
<dbReference type="HOGENOM" id="CLU_046737_1_1_1"/>
<dbReference type="EMBL" id="KK088453">
    <property type="protein sequence ID" value="EYE90795.1"/>
    <property type="molecule type" value="Genomic_DNA"/>
</dbReference>
<protein>
    <submittedName>
        <fullName evidence="6">HSP20-like chaperone</fullName>
    </submittedName>
</protein>
<dbReference type="SUPFAM" id="SSF49764">
    <property type="entry name" value="HSP20-like chaperones"/>
    <property type="match status" value="1"/>
</dbReference>
<dbReference type="InterPro" id="IPR008978">
    <property type="entry name" value="HSP20-like_chaperone"/>
</dbReference>
<dbReference type="InterPro" id="IPR002068">
    <property type="entry name" value="A-crystallin/Hsp20_dom"/>
</dbReference>
<feature type="compositionally biased region" description="Polar residues" evidence="4">
    <location>
        <begin position="95"/>
        <end position="120"/>
    </location>
</feature>
<dbReference type="PANTHER" id="PTHR11527">
    <property type="entry name" value="HEAT-SHOCK PROTEIN 20 FAMILY MEMBER"/>
    <property type="match status" value="1"/>
</dbReference>